<keyword evidence="4" id="KW-1185">Reference proteome</keyword>
<organism evidence="3 4">
    <name type="scientific">Popillia japonica</name>
    <name type="common">Japanese beetle</name>
    <dbReference type="NCBI Taxonomy" id="7064"/>
    <lineage>
        <taxon>Eukaryota</taxon>
        <taxon>Metazoa</taxon>
        <taxon>Ecdysozoa</taxon>
        <taxon>Arthropoda</taxon>
        <taxon>Hexapoda</taxon>
        <taxon>Insecta</taxon>
        <taxon>Pterygota</taxon>
        <taxon>Neoptera</taxon>
        <taxon>Endopterygota</taxon>
        <taxon>Coleoptera</taxon>
        <taxon>Polyphaga</taxon>
        <taxon>Scarabaeiformia</taxon>
        <taxon>Scarabaeidae</taxon>
        <taxon>Rutelinae</taxon>
        <taxon>Popillia</taxon>
    </lineage>
</organism>
<gene>
    <name evidence="3" type="ORF">QE152_g9907</name>
</gene>
<dbReference type="PANTHER" id="PTHR21879:SF22">
    <property type="entry name" value="FI03362P-RELATED"/>
    <property type="match status" value="1"/>
</dbReference>
<feature type="signal peptide" evidence="2">
    <location>
        <begin position="1"/>
        <end position="19"/>
    </location>
</feature>
<protein>
    <recommendedName>
        <fullName evidence="5">Osiris 7</fullName>
    </recommendedName>
</protein>
<sequence>MVSFKVVVGLLCLVAAVHCIPAKEDIRSARNVVQTEDDLLDSVYADCLRKDSMACVKYKIFNFVDKLVGQKDTISVADGVELVKTADESDTQDVSRSIKNDETVESLLFNKVQRFLESRTLKVDLKGSEIINSVNSAARSIGDALEDDEDENNVEEGRGKKKKVKKVLGPLMALAGLKMAILGKVALAVIFFIAAKALVIAKIALVLAGVIGLRKLFASGGSSPHVTHEVVSHPHHSSSHIESGYGGSGIGYSGDVGGGYGGGHGGWQRSIDAQQIAYRGHTQAKESS</sequence>
<dbReference type="InterPro" id="IPR012464">
    <property type="entry name" value="DUF1676"/>
</dbReference>
<evidence type="ECO:0008006" key="5">
    <source>
        <dbReference type="Google" id="ProtNLM"/>
    </source>
</evidence>
<dbReference type="Proteomes" id="UP001458880">
    <property type="component" value="Unassembled WGS sequence"/>
</dbReference>
<comment type="caution">
    <text evidence="3">The sequence shown here is derived from an EMBL/GenBank/DDBJ whole genome shotgun (WGS) entry which is preliminary data.</text>
</comment>
<keyword evidence="2" id="KW-0732">Signal</keyword>
<evidence type="ECO:0000256" key="1">
    <source>
        <dbReference type="SAM" id="Phobius"/>
    </source>
</evidence>
<dbReference type="EMBL" id="JASPKY010000087">
    <property type="protein sequence ID" value="KAK9738362.1"/>
    <property type="molecule type" value="Genomic_DNA"/>
</dbReference>
<keyword evidence="1" id="KW-0812">Transmembrane</keyword>
<accession>A0AAW1LYA9</accession>
<dbReference type="Pfam" id="PF07898">
    <property type="entry name" value="DUF1676"/>
    <property type="match status" value="1"/>
</dbReference>
<feature type="chain" id="PRO_5043889637" description="Osiris 7" evidence="2">
    <location>
        <begin position="20"/>
        <end position="288"/>
    </location>
</feature>
<keyword evidence="1" id="KW-0472">Membrane</keyword>
<reference evidence="3 4" key="1">
    <citation type="journal article" date="2024" name="BMC Genomics">
        <title>De novo assembly and annotation of Popillia japonica's genome with initial clues to its potential as an invasive pest.</title>
        <authorList>
            <person name="Cucini C."/>
            <person name="Boschi S."/>
            <person name="Funari R."/>
            <person name="Cardaioli E."/>
            <person name="Iannotti N."/>
            <person name="Marturano G."/>
            <person name="Paoli F."/>
            <person name="Bruttini M."/>
            <person name="Carapelli A."/>
            <person name="Frati F."/>
            <person name="Nardi F."/>
        </authorList>
    </citation>
    <scope>NUCLEOTIDE SEQUENCE [LARGE SCALE GENOMIC DNA]</scope>
    <source>
        <strain evidence="3">DMR45628</strain>
    </source>
</reference>
<feature type="transmembrane region" description="Helical" evidence="1">
    <location>
        <begin position="185"/>
        <end position="213"/>
    </location>
</feature>
<dbReference type="AlphaFoldDB" id="A0AAW1LYA9"/>
<proteinExistence type="predicted"/>
<keyword evidence="1" id="KW-1133">Transmembrane helix</keyword>
<evidence type="ECO:0000313" key="4">
    <source>
        <dbReference type="Proteomes" id="UP001458880"/>
    </source>
</evidence>
<evidence type="ECO:0000313" key="3">
    <source>
        <dbReference type="EMBL" id="KAK9738362.1"/>
    </source>
</evidence>
<name>A0AAW1LYA9_POPJA</name>
<dbReference type="PANTHER" id="PTHR21879">
    <property type="entry name" value="FI03362P-RELATED-RELATED"/>
    <property type="match status" value="1"/>
</dbReference>
<dbReference type="GO" id="GO:0016020">
    <property type="term" value="C:membrane"/>
    <property type="evidence" value="ECO:0007669"/>
    <property type="project" value="TreeGrafter"/>
</dbReference>
<evidence type="ECO:0000256" key="2">
    <source>
        <dbReference type="SAM" id="SignalP"/>
    </source>
</evidence>